<reference evidence="2 3" key="1">
    <citation type="submission" date="2023-06" db="EMBL/GenBank/DDBJ databases">
        <title>Alteromonas sp. ASW11-36 isolated from intertidal sand.</title>
        <authorList>
            <person name="Li Y."/>
        </authorList>
    </citation>
    <scope>NUCLEOTIDE SEQUENCE [LARGE SCALE GENOMIC DNA]</scope>
    <source>
        <strain evidence="2 3">ASW11-36</strain>
    </source>
</reference>
<evidence type="ECO:0000313" key="2">
    <source>
        <dbReference type="EMBL" id="MDM7859228.1"/>
    </source>
</evidence>
<evidence type="ECO:0000313" key="3">
    <source>
        <dbReference type="Proteomes" id="UP001234343"/>
    </source>
</evidence>
<gene>
    <name evidence="2" type="ORF">QTP81_01240</name>
</gene>
<keyword evidence="3" id="KW-1185">Reference proteome</keyword>
<proteinExistence type="predicted"/>
<name>A0ABT7SSQ0_9ALTE</name>
<sequence>MLFNRFKVVNQSEHGRIFAVGDVHGCLDELKELLALVKFDTSTDQLVFVGDLADRGKQSLATLEFVLDKPYFHIVAGNHEHLLCEHVNGPIALSKKFLKYWLAEDGYWTHAVDDAELTQVCRKLSEQCYYIVEVATVCGTRFGITHAGYDESNWYRVEQSYPDDFYGLLMWSRKRAGGTFQTISAISGIDFTVHGHTIFERPQFKGDSLFIDTGCALGGRLTAVDLGAFAAQQQFNSDTLFSVTRHR</sequence>
<dbReference type="PANTHER" id="PTHR42850">
    <property type="entry name" value="METALLOPHOSPHOESTERASE"/>
    <property type="match status" value="1"/>
</dbReference>
<feature type="domain" description="Calcineurin-like phosphoesterase" evidence="1">
    <location>
        <begin position="16"/>
        <end position="176"/>
    </location>
</feature>
<dbReference type="Proteomes" id="UP001234343">
    <property type="component" value="Unassembled WGS sequence"/>
</dbReference>
<organism evidence="2 3">
    <name type="scientific">Alteromonas arenosi</name>
    <dbReference type="NCBI Taxonomy" id="3055817"/>
    <lineage>
        <taxon>Bacteria</taxon>
        <taxon>Pseudomonadati</taxon>
        <taxon>Pseudomonadota</taxon>
        <taxon>Gammaproteobacteria</taxon>
        <taxon>Alteromonadales</taxon>
        <taxon>Alteromonadaceae</taxon>
        <taxon>Alteromonas/Salinimonas group</taxon>
        <taxon>Alteromonas</taxon>
    </lineage>
</organism>
<dbReference type="InterPro" id="IPR004843">
    <property type="entry name" value="Calcineurin-like_PHP"/>
</dbReference>
<dbReference type="RefSeq" id="WP_289363144.1">
    <property type="nucleotide sequence ID" value="NZ_JAUCBP010000001.1"/>
</dbReference>
<comment type="caution">
    <text evidence="2">The sequence shown here is derived from an EMBL/GenBank/DDBJ whole genome shotgun (WGS) entry which is preliminary data.</text>
</comment>
<dbReference type="Gene3D" id="3.60.21.10">
    <property type="match status" value="1"/>
</dbReference>
<dbReference type="InterPro" id="IPR006186">
    <property type="entry name" value="Ser/Thr-sp_prot-phosphatase"/>
</dbReference>
<accession>A0ABT7SSQ0</accession>
<dbReference type="SUPFAM" id="SSF56300">
    <property type="entry name" value="Metallo-dependent phosphatases"/>
    <property type="match status" value="1"/>
</dbReference>
<evidence type="ECO:0000259" key="1">
    <source>
        <dbReference type="Pfam" id="PF00149"/>
    </source>
</evidence>
<dbReference type="Pfam" id="PF00149">
    <property type="entry name" value="Metallophos"/>
    <property type="match status" value="1"/>
</dbReference>
<dbReference type="PANTHER" id="PTHR42850:SF4">
    <property type="entry name" value="ZINC-DEPENDENT ENDOPOLYPHOSPHATASE"/>
    <property type="match status" value="1"/>
</dbReference>
<protein>
    <submittedName>
        <fullName evidence="2">Metallophosphoesterase</fullName>
    </submittedName>
</protein>
<dbReference type="InterPro" id="IPR029052">
    <property type="entry name" value="Metallo-depent_PP-like"/>
</dbReference>
<dbReference type="EMBL" id="JAUCBP010000001">
    <property type="protein sequence ID" value="MDM7859228.1"/>
    <property type="molecule type" value="Genomic_DNA"/>
</dbReference>
<dbReference type="PRINTS" id="PR00114">
    <property type="entry name" value="STPHPHTASE"/>
</dbReference>
<dbReference type="InterPro" id="IPR050126">
    <property type="entry name" value="Ap4A_hydrolase"/>
</dbReference>